<dbReference type="Pfam" id="PF01370">
    <property type="entry name" value="Epimerase"/>
    <property type="match status" value="1"/>
</dbReference>
<evidence type="ECO:0000313" key="5">
    <source>
        <dbReference type="Proteomes" id="UP000002754"/>
    </source>
</evidence>
<dbReference type="Gene3D" id="3.40.50.720">
    <property type="entry name" value="NAD(P)-binding Rossmann-like Domain"/>
    <property type="match status" value="1"/>
</dbReference>
<evidence type="ECO:0000313" key="3">
    <source>
        <dbReference type="EMBL" id="KGA97301.1"/>
    </source>
</evidence>
<dbReference type="Proteomes" id="UP000297014">
    <property type="component" value="Unassembled WGS sequence"/>
</dbReference>
<feature type="domain" description="NAD-dependent epimerase/dehydratase" evidence="2">
    <location>
        <begin position="6"/>
        <end position="241"/>
    </location>
</feature>
<organism evidence="3 5">
    <name type="scientific">Alkalihalobacillus alcalophilus ATCC 27647 = CGMCC 1.3604</name>
    <dbReference type="NCBI Taxonomy" id="1218173"/>
    <lineage>
        <taxon>Bacteria</taxon>
        <taxon>Bacillati</taxon>
        <taxon>Bacillota</taxon>
        <taxon>Bacilli</taxon>
        <taxon>Bacillales</taxon>
        <taxon>Bacillaceae</taxon>
        <taxon>Alkalihalobacillus</taxon>
    </lineage>
</organism>
<reference evidence="3 5" key="1">
    <citation type="journal article" date="2014" name="Genome Announc.">
        <title>Draft Genome Sequence of Bacillus alcalophilus AV1934, a Classic Alkaliphile Isolated from Human Feces in 1934.</title>
        <authorList>
            <person name="Attie O."/>
            <person name="Jayaprakash A."/>
            <person name="Shah H."/>
            <person name="Paulsen I.T."/>
            <person name="Morino M."/>
            <person name="Takahashi Y."/>
            <person name="Narumi I."/>
            <person name="Sachidanandam R."/>
            <person name="Satoh K."/>
            <person name="Ito M."/>
            <person name="Krulwich T.A."/>
        </authorList>
    </citation>
    <scope>NUCLEOTIDE SEQUENCE [LARGE SCALE GENOMIC DNA]</scope>
    <source>
        <strain evidence="3 5">AV1934</strain>
    </source>
</reference>
<comment type="similarity">
    <text evidence="1">Belongs to the NAD(P)-dependent epimerase/dehydratase family.</text>
</comment>
<gene>
    <name evidence="4" type="ORF">AJ85_16615</name>
    <name evidence="3" type="ORF">BALCAV_0210850</name>
</gene>
<keyword evidence="5" id="KW-1185">Reference proteome</keyword>
<evidence type="ECO:0000313" key="6">
    <source>
        <dbReference type="Proteomes" id="UP000297014"/>
    </source>
</evidence>
<sequence>MRLGHVLITGGAGFIGSQLVKRILPEADKVTIIDDLTTGNEHSIPKSKKIHFYNDSILNEELLAVILQDVDYVFHVAARNLVMSMQELKKDLEVNTLGTLVLLEQTKLHAKRLKRFVYSSTSSIYGVATNFPTKEKEKNINTPYAASKYCAEQYVTLYQQNYELPCTIVRLSNVFGPGQLASNPYCGVVAKFFEAIKSNEPLQIHGNGLQTRDFTYIDDAIEAFLTVATNERAIGEIYNVGTGIETTINDLSKIVTSIYRKKDYPVVYVEKRDVDTVERRQLSIKKMKKHLNWRPEFKVDEGLKCTLEWLNEK</sequence>
<comment type="caution">
    <text evidence="3">The sequence shown here is derived from an EMBL/GenBank/DDBJ whole genome shotgun (WGS) entry which is preliminary data.</text>
</comment>
<evidence type="ECO:0000256" key="1">
    <source>
        <dbReference type="ARBA" id="ARBA00007637"/>
    </source>
</evidence>
<dbReference type="InterPro" id="IPR001509">
    <property type="entry name" value="Epimerase_deHydtase"/>
</dbReference>
<reference evidence="4 6" key="2">
    <citation type="submission" date="2014-01" db="EMBL/GenBank/DDBJ databases">
        <title>Draft genome sequencing of Bacillus alcalophilus CGMCC 1.3604.</title>
        <authorList>
            <person name="Yang J."/>
            <person name="Diao L."/>
            <person name="Yang S."/>
        </authorList>
    </citation>
    <scope>NUCLEOTIDE SEQUENCE [LARGE SCALE GENOMIC DNA]</scope>
    <source>
        <strain evidence="4 6">CGMCC 1.3604</strain>
    </source>
</reference>
<dbReference type="PANTHER" id="PTHR43000">
    <property type="entry name" value="DTDP-D-GLUCOSE 4,6-DEHYDRATASE-RELATED"/>
    <property type="match status" value="1"/>
</dbReference>
<dbReference type="AlphaFoldDB" id="A0A094WKE2"/>
<dbReference type="EMBL" id="JALP01000018">
    <property type="protein sequence ID" value="THG92139.1"/>
    <property type="molecule type" value="Genomic_DNA"/>
</dbReference>
<dbReference type="InterPro" id="IPR036291">
    <property type="entry name" value="NAD(P)-bd_dom_sf"/>
</dbReference>
<protein>
    <submittedName>
        <fullName evidence="3">Epimerase</fullName>
    </submittedName>
</protein>
<name>A0A094WKE2_ALKAL</name>
<dbReference type="EMBL" id="ALPT02000032">
    <property type="protein sequence ID" value="KGA97301.1"/>
    <property type="molecule type" value="Genomic_DNA"/>
</dbReference>
<dbReference type="STRING" id="1218173.BALCAV_0210850"/>
<dbReference type="RefSeq" id="WP_003322136.1">
    <property type="nucleotide sequence ID" value="NZ_ALPT02000032.1"/>
</dbReference>
<evidence type="ECO:0000313" key="4">
    <source>
        <dbReference type="EMBL" id="THG92139.1"/>
    </source>
</evidence>
<evidence type="ECO:0000259" key="2">
    <source>
        <dbReference type="Pfam" id="PF01370"/>
    </source>
</evidence>
<dbReference type="Proteomes" id="UP000002754">
    <property type="component" value="Unassembled WGS sequence"/>
</dbReference>
<accession>A0A094WKE2</accession>
<proteinExistence type="inferred from homology"/>
<dbReference type="OrthoDB" id="9771073at2"/>
<dbReference type="SUPFAM" id="SSF51735">
    <property type="entry name" value="NAD(P)-binding Rossmann-fold domains"/>
    <property type="match status" value="1"/>
</dbReference>
<dbReference type="eggNOG" id="COG1088">
    <property type="taxonomic scope" value="Bacteria"/>
</dbReference>